<dbReference type="HAMAP" id="MF_00291_B">
    <property type="entry name" value="Ribosomal_uS2_B"/>
    <property type="match status" value="1"/>
</dbReference>
<dbReference type="Proteomes" id="UP000095085">
    <property type="component" value="Unassembled WGS sequence"/>
</dbReference>
<evidence type="ECO:0000256" key="3">
    <source>
        <dbReference type="ARBA" id="ARBA00022990"/>
    </source>
</evidence>
<dbReference type="OrthoDB" id="2320368at2759"/>
<evidence type="ECO:0000256" key="1">
    <source>
        <dbReference type="ARBA" id="ARBA00006242"/>
    </source>
</evidence>
<evidence type="ECO:0008006" key="8">
    <source>
        <dbReference type="Google" id="ProtNLM"/>
    </source>
</evidence>
<dbReference type="AlphaFoldDB" id="A0A1E4REQ6"/>
<dbReference type="SUPFAM" id="SSF52313">
    <property type="entry name" value="Ribosomal protein S2"/>
    <property type="match status" value="1"/>
</dbReference>
<name>A0A1E4REQ6_9ASCO</name>
<dbReference type="FunFam" id="3.40.50.10490:FF:000055">
    <property type="entry name" value="Mitochondrial ribosomal protein"/>
    <property type="match status" value="1"/>
</dbReference>
<dbReference type="CDD" id="cd01425">
    <property type="entry name" value="RPS2"/>
    <property type="match status" value="1"/>
</dbReference>
<reference evidence="7" key="1">
    <citation type="submission" date="2016-05" db="EMBL/GenBank/DDBJ databases">
        <title>Comparative genomics of biotechnologically important yeasts.</title>
        <authorList>
            <consortium name="DOE Joint Genome Institute"/>
            <person name="Riley R."/>
            <person name="Haridas S."/>
            <person name="Wolfe K.H."/>
            <person name="Lopes M.R."/>
            <person name="Hittinger C.T."/>
            <person name="Goker M."/>
            <person name="Salamov A."/>
            <person name="Wisecaver J."/>
            <person name="Long T.M."/>
            <person name="Aerts A.L."/>
            <person name="Barry K."/>
            <person name="Choi C."/>
            <person name="Clum A."/>
            <person name="Coughlan A.Y."/>
            <person name="Deshpande S."/>
            <person name="Douglass A.P."/>
            <person name="Hanson S.J."/>
            <person name="Klenk H.-P."/>
            <person name="Labutti K."/>
            <person name="Lapidus A."/>
            <person name="Lindquist E."/>
            <person name="Lipzen A."/>
            <person name="Meier-Kolthoff J.P."/>
            <person name="Ohm R.A."/>
            <person name="Otillar R.P."/>
            <person name="Pangilinan J."/>
            <person name="Peng Y."/>
            <person name="Rokas A."/>
            <person name="Rosa C.A."/>
            <person name="Scheuner C."/>
            <person name="Sibirny A.A."/>
            <person name="Slot J.C."/>
            <person name="Stielow J.B."/>
            <person name="Sun H."/>
            <person name="Kurtzman C.P."/>
            <person name="Blackwell M."/>
            <person name="Grigoriev I.V."/>
            <person name="Jeffries T.W."/>
        </authorList>
    </citation>
    <scope>NUCLEOTIDE SEQUENCE [LARGE SCALE GENOMIC DNA]</scope>
    <source>
        <strain evidence="7">NRRL Y-1933</strain>
    </source>
</reference>
<evidence type="ECO:0000256" key="4">
    <source>
        <dbReference type="ARBA" id="ARBA00023274"/>
    </source>
</evidence>
<dbReference type="EMBL" id="KV454544">
    <property type="protein sequence ID" value="ODV65696.1"/>
    <property type="molecule type" value="Genomic_DNA"/>
</dbReference>
<evidence type="ECO:0000256" key="5">
    <source>
        <dbReference type="RuleBase" id="RU003631"/>
    </source>
</evidence>
<dbReference type="GO" id="GO:0005763">
    <property type="term" value="C:mitochondrial small ribosomal subunit"/>
    <property type="evidence" value="ECO:0007669"/>
    <property type="project" value="EnsemblFungi"/>
</dbReference>
<keyword evidence="3" id="KW-0007">Acetylation</keyword>
<dbReference type="GeneID" id="30993490"/>
<dbReference type="RefSeq" id="XP_020074763.1">
    <property type="nucleotide sequence ID" value="XM_020218940.1"/>
</dbReference>
<keyword evidence="7" id="KW-1185">Reference proteome</keyword>
<keyword evidence="4 5" id="KW-0687">Ribonucleoprotein</keyword>
<organism evidence="6 7">
    <name type="scientific">Hyphopichia burtonii NRRL Y-1933</name>
    <dbReference type="NCBI Taxonomy" id="984485"/>
    <lineage>
        <taxon>Eukaryota</taxon>
        <taxon>Fungi</taxon>
        <taxon>Dikarya</taxon>
        <taxon>Ascomycota</taxon>
        <taxon>Saccharomycotina</taxon>
        <taxon>Pichiomycetes</taxon>
        <taxon>Debaryomycetaceae</taxon>
        <taxon>Hyphopichia</taxon>
    </lineage>
</organism>
<accession>A0A1E4REQ6</accession>
<dbReference type="PANTHER" id="PTHR12534:SF0">
    <property type="entry name" value="SMALL RIBOSOMAL SUBUNIT PROTEIN US2M"/>
    <property type="match status" value="1"/>
</dbReference>
<dbReference type="NCBIfam" id="TIGR01011">
    <property type="entry name" value="rpsB_bact"/>
    <property type="match status" value="1"/>
</dbReference>
<evidence type="ECO:0000256" key="2">
    <source>
        <dbReference type="ARBA" id="ARBA00022980"/>
    </source>
</evidence>
<dbReference type="InterPro" id="IPR018130">
    <property type="entry name" value="Ribosomal_uS2_CS"/>
</dbReference>
<dbReference type="GO" id="GO:0003735">
    <property type="term" value="F:structural constituent of ribosome"/>
    <property type="evidence" value="ECO:0007669"/>
    <property type="project" value="EnsemblFungi"/>
</dbReference>
<gene>
    <name evidence="6" type="ORF">HYPBUDRAFT_112963</name>
</gene>
<dbReference type="InterPro" id="IPR005706">
    <property type="entry name" value="Ribosomal_uS2_bac/mit/plastid"/>
</dbReference>
<dbReference type="GO" id="GO:0006412">
    <property type="term" value="P:translation"/>
    <property type="evidence" value="ECO:0007669"/>
    <property type="project" value="InterPro"/>
</dbReference>
<dbReference type="PANTHER" id="PTHR12534">
    <property type="entry name" value="30S RIBOSOMAL PROTEIN S2 PROKARYOTIC AND ORGANELLAR"/>
    <property type="match status" value="1"/>
</dbReference>
<dbReference type="Pfam" id="PF00318">
    <property type="entry name" value="Ribosomal_S2"/>
    <property type="match status" value="1"/>
</dbReference>
<sequence length="446" mass="50449">MRSFVRYQATASVTTESDTVEGSEETVRRSVARERAISEALAKEEEGFARARMLREMKEETKNMISTLNKTPSTLISSRLKKIQLELDNLPDQGKVKQLNEELEEFLNKHMNLPKFEIQNRPWAKISNSNIDELKTSSDNSSTSQTIRSTASTSIFNQFPQLKPTPNYKPYSEQELFLRHLSHTRNLGNLGSNLTDIYLPKDDIRKPQHLEETSISTLMAAGCHLGHAKSQWRPSTQPFIYGEYNGIHLIDLNETLTSLKKASRVIKGVSEKGGVILYVGTSKSQEQHLALEAAAKRSQGYYISKRWIPGTITNFVEVTRQLSGELRHETDLLNQSTGRDLLKEADDLIKPDLVVILNPVENRNCVNECIILRVPTIGLCDTDMEPSLLTYPIPCNDDNIRSTNLMVGVLSKAAQDGLQMRIDKMTAYKKTQNKQKLKDELNQLLD</sequence>
<dbReference type="PRINTS" id="PR00395">
    <property type="entry name" value="RIBOSOMALS2"/>
</dbReference>
<keyword evidence="2 5" id="KW-0689">Ribosomal protein</keyword>
<dbReference type="InterPro" id="IPR023591">
    <property type="entry name" value="Ribosomal_uS2_flav_dom_sf"/>
</dbReference>
<protein>
    <recommendedName>
        <fullName evidence="8">Ribosomal protein S2</fullName>
    </recommendedName>
</protein>
<evidence type="ECO:0000313" key="6">
    <source>
        <dbReference type="EMBL" id="ODV65696.1"/>
    </source>
</evidence>
<comment type="similarity">
    <text evidence="1 5">Belongs to the universal ribosomal protein uS2 family.</text>
</comment>
<dbReference type="STRING" id="984485.A0A1E4REQ6"/>
<dbReference type="Gene3D" id="3.40.50.10490">
    <property type="entry name" value="Glucose-6-phosphate isomerase like protein, domain 1"/>
    <property type="match status" value="1"/>
</dbReference>
<dbReference type="InterPro" id="IPR001865">
    <property type="entry name" value="Ribosomal_uS2"/>
</dbReference>
<dbReference type="PROSITE" id="PS00963">
    <property type="entry name" value="RIBOSOMAL_S2_2"/>
    <property type="match status" value="1"/>
</dbReference>
<proteinExistence type="inferred from homology"/>
<evidence type="ECO:0000313" key="7">
    <source>
        <dbReference type="Proteomes" id="UP000095085"/>
    </source>
</evidence>